<feature type="domain" description="Cadherin" evidence="7">
    <location>
        <begin position="447"/>
        <end position="551"/>
    </location>
</feature>
<evidence type="ECO:0000256" key="2">
    <source>
        <dbReference type="ARBA" id="ARBA00022737"/>
    </source>
</evidence>
<feature type="domain" description="Cadherin" evidence="7">
    <location>
        <begin position="259"/>
        <end position="425"/>
    </location>
</feature>
<evidence type="ECO:0000313" key="9">
    <source>
        <dbReference type="Proteomes" id="UP001286313"/>
    </source>
</evidence>
<keyword evidence="9" id="KW-1185">Reference proteome</keyword>
<evidence type="ECO:0000259" key="7">
    <source>
        <dbReference type="PROSITE" id="PS50268"/>
    </source>
</evidence>
<dbReference type="EMBL" id="JAWQEG010007118">
    <property type="protein sequence ID" value="KAK3853053.1"/>
    <property type="molecule type" value="Genomic_DNA"/>
</dbReference>
<keyword evidence="2" id="KW-0677">Repeat</keyword>
<reference evidence="8" key="1">
    <citation type="submission" date="2023-10" db="EMBL/GenBank/DDBJ databases">
        <title>Genome assemblies of two species of porcelain crab, Petrolisthes cinctipes and Petrolisthes manimaculis (Anomura: Porcellanidae).</title>
        <authorList>
            <person name="Angst P."/>
        </authorList>
    </citation>
    <scope>NUCLEOTIDE SEQUENCE</scope>
    <source>
        <strain evidence="8">PB745_01</strain>
        <tissue evidence="8">Gill</tissue>
    </source>
</reference>
<keyword evidence="4" id="KW-0472">Membrane</keyword>
<dbReference type="AlphaFoldDB" id="A0AAE1BMD3"/>
<dbReference type="Proteomes" id="UP001286313">
    <property type="component" value="Unassembled WGS sequence"/>
</dbReference>
<dbReference type="PANTHER" id="PTHR24027:SF438">
    <property type="entry name" value="CADHERIN 23"/>
    <property type="match status" value="1"/>
</dbReference>
<evidence type="ECO:0000256" key="4">
    <source>
        <dbReference type="ARBA" id="ARBA00023136"/>
    </source>
</evidence>
<gene>
    <name evidence="8" type="ORF">Pcinc_040388</name>
</gene>
<evidence type="ECO:0000313" key="8">
    <source>
        <dbReference type="EMBL" id="KAK3853053.1"/>
    </source>
</evidence>
<dbReference type="GO" id="GO:0007156">
    <property type="term" value="P:homophilic cell adhesion via plasma membrane adhesion molecules"/>
    <property type="evidence" value="ECO:0007669"/>
    <property type="project" value="InterPro"/>
</dbReference>
<dbReference type="PRINTS" id="PR00205">
    <property type="entry name" value="CADHERIN"/>
</dbReference>
<evidence type="ECO:0000256" key="6">
    <source>
        <dbReference type="SAM" id="MobiDB-lite"/>
    </source>
</evidence>
<feature type="domain" description="Cadherin" evidence="7">
    <location>
        <begin position="55"/>
        <end position="146"/>
    </location>
</feature>
<feature type="domain" description="Cadherin" evidence="7">
    <location>
        <begin position="551"/>
        <end position="669"/>
    </location>
</feature>
<feature type="domain" description="Cadherin" evidence="7">
    <location>
        <begin position="147"/>
        <end position="258"/>
    </location>
</feature>
<keyword evidence="3 5" id="KW-0106">Calcium</keyword>
<dbReference type="GO" id="GO:0008013">
    <property type="term" value="F:beta-catenin binding"/>
    <property type="evidence" value="ECO:0007669"/>
    <property type="project" value="TreeGrafter"/>
</dbReference>
<feature type="region of interest" description="Disordered" evidence="6">
    <location>
        <begin position="310"/>
        <end position="334"/>
    </location>
</feature>
<dbReference type="SUPFAM" id="SSF49313">
    <property type="entry name" value="Cadherin-like"/>
    <property type="match status" value="5"/>
</dbReference>
<evidence type="ECO:0000256" key="3">
    <source>
        <dbReference type="ARBA" id="ARBA00022837"/>
    </source>
</evidence>
<feature type="non-terminal residue" evidence="8">
    <location>
        <position position="1"/>
    </location>
</feature>
<dbReference type="InterPro" id="IPR020894">
    <property type="entry name" value="Cadherin_CS"/>
</dbReference>
<dbReference type="InterPro" id="IPR015919">
    <property type="entry name" value="Cadherin-like_sf"/>
</dbReference>
<dbReference type="GO" id="GO:0016477">
    <property type="term" value="P:cell migration"/>
    <property type="evidence" value="ECO:0007669"/>
    <property type="project" value="TreeGrafter"/>
</dbReference>
<protein>
    <recommendedName>
        <fullName evidence="7">Cadherin domain-containing protein</fullName>
    </recommendedName>
</protein>
<dbReference type="GO" id="GO:0016342">
    <property type="term" value="C:catenin complex"/>
    <property type="evidence" value="ECO:0007669"/>
    <property type="project" value="TreeGrafter"/>
</dbReference>
<dbReference type="GO" id="GO:0005509">
    <property type="term" value="F:calcium ion binding"/>
    <property type="evidence" value="ECO:0007669"/>
    <property type="project" value="UniProtKB-UniRule"/>
</dbReference>
<comment type="subcellular location">
    <subcellularLocation>
        <location evidence="1">Membrane</location>
    </subcellularLocation>
</comment>
<dbReference type="GO" id="GO:0031175">
    <property type="term" value="P:neuron projection development"/>
    <property type="evidence" value="ECO:0007669"/>
    <property type="project" value="TreeGrafter"/>
</dbReference>
<organism evidence="8 9">
    <name type="scientific">Petrolisthes cinctipes</name>
    <name type="common">Flat porcelain crab</name>
    <dbReference type="NCBI Taxonomy" id="88211"/>
    <lineage>
        <taxon>Eukaryota</taxon>
        <taxon>Metazoa</taxon>
        <taxon>Ecdysozoa</taxon>
        <taxon>Arthropoda</taxon>
        <taxon>Crustacea</taxon>
        <taxon>Multicrustacea</taxon>
        <taxon>Malacostraca</taxon>
        <taxon>Eumalacostraca</taxon>
        <taxon>Eucarida</taxon>
        <taxon>Decapoda</taxon>
        <taxon>Pleocyemata</taxon>
        <taxon>Anomura</taxon>
        <taxon>Galatheoidea</taxon>
        <taxon>Porcellanidae</taxon>
        <taxon>Petrolisthes</taxon>
    </lineage>
</organism>
<dbReference type="SMART" id="SM00112">
    <property type="entry name" value="CA"/>
    <property type="match status" value="5"/>
</dbReference>
<dbReference type="PROSITE" id="PS00232">
    <property type="entry name" value="CADHERIN_1"/>
    <property type="match status" value="2"/>
</dbReference>
<name>A0AAE1BMD3_PETCI</name>
<dbReference type="FunFam" id="2.60.40.60:FF:000092">
    <property type="entry name" value="Protocadherin 8"/>
    <property type="match status" value="1"/>
</dbReference>
<dbReference type="GO" id="GO:0045296">
    <property type="term" value="F:cadherin binding"/>
    <property type="evidence" value="ECO:0007669"/>
    <property type="project" value="TreeGrafter"/>
</dbReference>
<dbReference type="PROSITE" id="PS50268">
    <property type="entry name" value="CADHERIN_2"/>
    <property type="match status" value="5"/>
</dbReference>
<dbReference type="Gene3D" id="2.60.40.60">
    <property type="entry name" value="Cadherins"/>
    <property type="match status" value="5"/>
</dbReference>
<dbReference type="PANTHER" id="PTHR24027">
    <property type="entry name" value="CADHERIN-23"/>
    <property type="match status" value="1"/>
</dbReference>
<dbReference type="CDD" id="cd11304">
    <property type="entry name" value="Cadherin_repeat"/>
    <property type="match status" value="4"/>
</dbReference>
<sequence>MKRINLVLEPGRGDRPIGCEKRRNVCELIECKHLIDECVAFPQVQSRSKNRIASILKVRAEDEDGGECGLVNYALTGDGVDSNPSRPAFSIHPTAGEVYMLKPLDRDPPEGQAKWKLRVMATDGEHNATTAVHVNLKDVNDNAPFFPETSVGTTLPENSPQGSSVALVVAQDNDDPGEGNNARLVYSLEKNVIDEASGKPIFSVDSNTGLVTTALCCLDREKTPKYTLQLVATDGGGLKGTGTVVVRVGDVNDVAPKFTQAAYQIAVGETDDTDRVLATLPIVDPDLTNKLAFRVVSGSGRGWEAFTVRAGKVSSSSTSDGGGKDGGGDPGGEVRATLPLDYENRDHRREFRFKVEVTDQVSSSVLVVYEEDQPGEGIKELIEVSDGLTEADDRQGEAGWGDRSRVDSAWVSLRVTDINDNPPVFTYAQNAQPLHAQTAHPPATVTDPARAHLTLSEDTPTPAHLVTFTAHDIDKNGGSTIRYAVDPASDPSGRFSVGGEGEVRVVRPLDRETARAHTVLVWALDDGDPPNTATATLHVTVTDVNDNPPFLKSPRQVTVVENSEGVSEVCRVTFGDPDDWGQGHGPPFTVELDARAPEHVRRLVSVTLDPAGDEGRGVGVVRTLGGLDREERGGEVLVPLVVGDAGRPPLSTTLTLTIVVADLNDNPMYPANKLVTAVILK</sequence>
<dbReference type="Pfam" id="PF00028">
    <property type="entry name" value="Cadherin"/>
    <property type="match status" value="3"/>
</dbReference>
<evidence type="ECO:0000256" key="5">
    <source>
        <dbReference type="PROSITE-ProRule" id="PRU00043"/>
    </source>
</evidence>
<dbReference type="InterPro" id="IPR039808">
    <property type="entry name" value="Cadherin"/>
</dbReference>
<accession>A0AAE1BMD3</accession>
<dbReference type="InterPro" id="IPR002126">
    <property type="entry name" value="Cadherin-like_dom"/>
</dbReference>
<proteinExistence type="predicted"/>
<evidence type="ECO:0000256" key="1">
    <source>
        <dbReference type="ARBA" id="ARBA00004370"/>
    </source>
</evidence>
<comment type="caution">
    <text evidence="8">The sequence shown here is derived from an EMBL/GenBank/DDBJ whole genome shotgun (WGS) entry which is preliminary data.</text>
</comment>
<dbReference type="FunFam" id="2.60.40.60:FF:000112">
    <property type="entry name" value="neural-cadherin isoform X1"/>
    <property type="match status" value="1"/>
</dbReference>